<feature type="domain" description="MYND-type" evidence="12">
    <location>
        <begin position="467"/>
        <end position="503"/>
    </location>
</feature>
<dbReference type="GO" id="GO:0005634">
    <property type="term" value="C:nucleus"/>
    <property type="evidence" value="ECO:0007669"/>
    <property type="project" value="TreeGrafter"/>
</dbReference>
<evidence type="ECO:0000256" key="3">
    <source>
        <dbReference type="ARBA" id="ARBA00022771"/>
    </source>
</evidence>
<dbReference type="SUPFAM" id="SSF63763">
    <property type="entry name" value="SAND domain-like"/>
    <property type="match status" value="1"/>
</dbReference>
<evidence type="ECO:0000259" key="12">
    <source>
        <dbReference type="PROSITE" id="PS50865"/>
    </source>
</evidence>
<evidence type="ECO:0000256" key="4">
    <source>
        <dbReference type="ARBA" id="ARBA00022833"/>
    </source>
</evidence>
<dbReference type="PROSITE" id="PS50865">
    <property type="entry name" value="ZF_MYND_2"/>
    <property type="match status" value="1"/>
</dbReference>
<dbReference type="GO" id="GO:0008270">
    <property type="term" value="F:zinc ion binding"/>
    <property type="evidence" value="ECO:0007669"/>
    <property type="project" value="UniProtKB-KW"/>
</dbReference>
<evidence type="ECO:0000256" key="8">
    <source>
        <dbReference type="ARBA" id="ARBA00023242"/>
    </source>
</evidence>
<feature type="domain" description="SAND" evidence="11">
    <location>
        <begin position="158"/>
        <end position="238"/>
    </location>
</feature>
<keyword evidence="3 9" id="KW-0863">Zinc-finger</keyword>
<keyword evidence="2" id="KW-0479">Metal-binding</keyword>
<dbReference type="Proteomes" id="UP001054945">
    <property type="component" value="Unassembled WGS sequence"/>
</dbReference>
<keyword evidence="10" id="KW-0175">Coiled coil</keyword>
<evidence type="ECO:0000256" key="6">
    <source>
        <dbReference type="ARBA" id="ARBA00023125"/>
    </source>
</evidence>
<evidence type="ECO:0000256" key="5">
    <source>
        <dbReference type="ARBA" id="ARBA00023015"/>
    </source>
</evidence>
<dbReference type="PROSITE" id="PS50864">
    <property type="entry name" value="SAND"/>
    <property type="match status" value="1"/>
</dbReference>
<keyword evidence="8" id="KW-0539">Nucleus</keyword>
<keyword evidence="5" id="KW-0805">Transcription regulation</keyword>
<keyword evidence="7" id="KW-0804">Transcription</keyword>
<evidence type="ECO:0000256" key="10">
    <source>
        <dbReference type="SAM" id="Coils"/>
    </source>
</evidence>
<dbReference type="Gene3D" id="3.10.390.10">
    <property type="entry name" value="SAND domain-like"/>
    <property type="match status" value="1"/>
</dbReference>
<keyword evidence="14" id="KW-1185">Reference proteome</keyword>
<evidence type="ECO:0000256" key="1">
    <source>
        <dbReference type="ARBA" id="ARBA00022553"/>
    </source>
</evidence>
<accession>A0AAV4WP02</accession>
<dbReference type="PANTHER" id="PTHR10237">
    <property type="entry name" value="DEFORMED EPIDERMAL AUTOREGULATORY FACTOR 1 HOMOLOG SUPPRESSIN"/>
    <property type="match status" value="1"/>
</dbReference>
<dbReference type="InterPro" id="IPR013289">
    <property type="entry name" value="CBFA2T1/2/3"/>
</dbReference>
<comment type="caution">
    <text evidence="13">The sequence shown here is derived from an EMBL/GenBank/DDBJ whole genome shotgun (WGS) entry which is preliminary data.</text>
</comment>
<dbReference type="FunFam" id="3.10.390.10:FF:000004">
    <property type="entry name" value="Deformed epidermal autoregulatory factor 1"/>
    <property type="match status" value="1"/>
</dbReference>
<evidence type="ECO:0000313" key="14">
    <source>
        <dbReference type="Proteomes" id="UP001054945"/>
    </source>
</evidence>
<dbReference type="InterPro" id="IPR000770">
    <property type="entry name" value="SAND_dom"/>
</dbReference>
<evidence type="ECO:0000256" key="2">
    <source>
        <dbReference type="ARBA" id="ARBA00022723"/>
    </source>
</evidence>
<dbReference type="SUPFAM" id="SSF144232">
    <property type="entry name" value="HIT/MYND zinc finger-like"/>
    <property type="match status" value="1"/>
</dbReference>
<proteinExistence type="predicted"/>
<organism evidence="13 14">
    <name type="scientific">Caerostris extrusa</name>
    <name type="common">Bark spider</name>
    <name type="synonym">Caerostris bankana</name>
    <dbReference type="NCBI Taxonomy" id="172846"/>
    <lineage>
        <taxon>Eukaryota</taxon>
        <taxon>Metazoa</taxon>
        <taxon>Ecdysozoa</taxon>
        <taxon>Arthropoda</taxon>
        <taxon>Chelicerata</taxon>
        <taxon>Arachnida</taxon>
        <taxon>Araneae</taxon>
        <taxon>Araneomorphae</taxon>
        <taxon>Entelegynae</taxon>
        <taxon>Araneoidea</taxon>
        <taxon>Araneidae</taxon>
        <taxon>Caerostris</taxon>
    </lineage>
</organism>
<dbReference type="AlphaFoldDB" id="A0AAV4WP02"/>
<name>A0AAV4WP02_CAEEX</name>
<dbReference type="EMBL" id="BPLR01016511">
    <property type="protein sequence ID" value="GIY84417.1"/>
    <property type="molecule type" value="Genomic_DNA"/>
</dbReference>
<evidence type="ECO:0000256" key="9">
    <source>
        <dbReference type="PROSITE-ProRule" id="PRU00134"/>
    </source>
</evidence>
<dbReference type="SMART" id="SM00258">
    <property type="entry name" value="SAND"/>
    <property type="match status" value="1"/>
</dbReference>
<dbReference type="InterPro" id="IPR010919">
    <property type="entry name" value="SAND-like_dom_sf"/>
</dbReference>
<dbReference type="PANTHER" id="PTHR10237:SF1">
    <property type="entry name" value="DEFORMED EPIDERMAL AUTOREGULATORY FACTOR 1 HOMOLOG"/>
    <property type="match status" value="1"/>
</dbReference>
<dbReference type="PROSITE" id="PS01360">
    <property type="entry name" value="ZF_MYND_1"/>
    <property type="match status" value="1"/>
</dbReference>
<dbReference type="Pfam" id="PF01753">
    <property type="entry name" value="zf-MYND"/>
    <property type="match status" value="1"/>
</dbReference>
<evidence type="ECO:0000259" key="11">
    <source>
        <dbReference type="PROSITE" id="PS50864"/>
    </source>
</evidence>
<keyword evidence="4" id="KW-0862">Zinc</keyword>
<dbReference type="GO" id="GO:0003714">
    <property type="term" value="F:transcription corepressor activity"/>
    <property type="evidence" value="ECO:0007669"/>
    <property type="project" value="InterPro"/>
</dbReference>
<keyword evidence="1" id="KW-0597">Phosphoprotein</keyword>
<dbReference type="GO" id="GO:0003677">
    <property type="term" value="F:DNA binding"/>
    <property type="evidence" value="ECO:0007669"/>
    <property type="project" value="UniProtKB-KW"/>
</dbReference>
<dbReference type="Pfam" id="PF01342">
    <property type="entry name" value="SAND"/>
    <property type="match status" value="1"/>
</dbReference>
<dbReference type="Gene3D" id="6.10.140.2220">
    <property type="match status" value="1"/>
</dbReference>
<gene>
    <name evidence="13" type="primary">Deaf1</name>
    <name evidence="13" type="ORF">CEXT_55951</name>
</gene>
<feature type="coiled-coil region" evidence="10">
    <location>
        <begin position="374"/>
        <end position="423"/>
    </location>
</feature>
<protein>
    <submittedName>
        <fullName evidence="13">Deformed epidermal autoregulatory factor 1 homolog</fullName>
    </submittedName>
</protein>
<dbReference type="PRINTS" id="PR01875">
    <property type="entry name" value="ETOFAMILY"/>
</dbReference>
<keyword evidence="6" id="KW-0238">DNA-binding</keyword>
<evidence type="ECO:0000256" key="7">
    <source>
        <dbReference type="ARBA" id="ARBA00023163"/>
    </source>
</evidence>
<dbReference type="InterPro" id="IPR002893">
    <property type="entry name" value="Znf_MYND"/>
</dbReference>
<evidence type="ECO:0000313" key="13">
    <source>
        <dbReference type="EMBL" id="GIY84417.1"/>
    </source>
</evidence>
<reference evidence="13 14" key="1">
    <citation type="submission" date="2021-06" db="EMBL/GenBank/DDBJ databases">
        <title>Caerostris extrusa draft genome.</title>
        <authorList>
            <person name="Kono N."/>
            <person name="Arakawa K."/>
        </authorList>
    </citation>
    <scope>NUCLEOTIDE SEQUENCE [LARGE SCALE GENOMIC DNA]</scope>
</reference>
<dbReference type="GO" id="GO:0000981">
    <property type="term" value="F:DNA-binding transcription factor activity, RNA polymerase II-specific"/>
    <property type="evidence" value="ECO:0007669"/>
    <property type="project" value="TreeGrafter"/>
</dbReference>
<sequence>MATIMALLTAVGFRILFPIHVGLLFLEVLYLSDLFSSHGHFRYNSSFPLRLDMVDSMDLGLTDEDLPNGRSDEVVNAISGISEESDRQQLVTVSGIAMPPNVLVTTSSGSIFGDQEGLKATRIIIHNPTSLDVLKTAQQTITFNPLNRSLSVPEKNINWDPSVYDAILPVRCRNIRGELHKSKFGSGNRGRSILVEGSWYTPSEFETLCGRGNSKDWKRSIRYGGRTLMCLIDQGILRPHATTCTCGACCDDNVSNGDGTPDASGGPVRLFTPYRRRKRKNHPKLKVSTNVKVSTRDNIVSAPIELPSEDMTLSSVTDSVSTVTVPLITRDSGTIICPDSVIVSPEIKTQAPKTLTTTVDINEQKQWWQLEEMVKNAVRHILELQKQVEIVKNQCAVTRELALQELRNQMENEKKKREAQVTLSRALLEAKSEKEVAVQQAFEEARQELEEKIHSIVTDKTDTVKRCANCDREAFSECTGCHRVHYCCAFCQRKDWVTHKDNCGENILDSECGTLIDSSEDPIS</sequence>
<dbReference type="InterPro" id="IPR024119">
    <property type="entry name" value="TF_DEAF-1"/>
</dbReference>